<gene>
    <name evidence="1" type="ORF">GCM10022377_28550</name>
</gene>
<name>A0ABP7E3T6_9MICC</name>
<proteinExistence type="predicted"/>
<evidence type="ECO:0000313" key="2">
    <source>
        <dbReference type="Proteomes" id="UP001501536"/>
    </source>
</evidence>
<organism evidence="1 2">
    <name type="scientific">Zhihengliuella alba</name>
    <dbReference type="NCBI Taxonomy" id="547018"/>
    <lineage>
        <taxon>Bacteria</taxon>
        <taxon>Bacillati</taxon>
        <taxon>Actinomycetota</taxon>
        <taxon>Actinomycetes</taxon>
        <taxon>Micrococcales</taxon>
        <taxon>Micrococcaceae</taxon>
        <taxon>Zhihengliuella</taxon>
    </lineage>
</organism>
<dbReference type="Proteomes" id="UP001501536">
    <property type="component" value="Unassembled WGS sequence"/>
</dbReference>
<comment type="caution">
    <text evidence="1">The sequence shown here is derived from an EMBL/GenBank/DDBJ whole genome shotgun (WGS) entry which is preliminary data.</text>
</comment>
<reference evidence="2" key="1">
    <citation type="journal article" date="2019" name="Int. J. Syst. Evol. Microbiol.">
        <title>The Global Catalogue of Microorganisms (GCM) 10K type strain sequencing project: providing services to taxonomists for standard genome sequencing and annotation.</title>
        <authorList>
            <consortium name="The Broad Institute Genomics Platform"/>
            <consortium name="The Broad Institute Genome Sequencing Center for Infectious Disease"/>
            <person name="Wu L."/>
            <person name="Ma J."/>
        </authorList>
    </citation>
    <scope>NUCLEOTIDE SEQUENCE [LARGE SCALE GENOMIC DNA]</scope>
    <source>
        <strain evidence="2">JCM 16961</strain>
    </source>
</reference>
<evidence type="ECO:0000313" key="1">
    <source>
        <dbReference type="EMBL" id="GAA3713017.1"/>
    </source>
</evidence>
<dbReference type="EMBL" id="BAABCJ010000007">
    <property type="protein sequence ID" value="GAA3713017.1"/>
    <property type="molecule type" value="Genomic_DNA"/>
</dbReference>
<protein>
    <submittedName>
        <fullName evidence="1">Uncharacterized protein</fullName>
    </submittedName>
</protein>
<keyword evidence="2" id="KW-1185">Reference proteome</keyword>
<accession>A0ABP7E3T6</accession>
<sequence>MLMAGARETPSSLAPSGVREEIRLRQGVILNTAHRPQTSVTGMPAQHNLNQQSCPQTREMIPTCLRKEAL</sequence>